<evidence type="ECO:0000256" key="1">
    <source>
        <dbReference type="ARBA" id="ARBA00008139"/>
    </source>
</evidence>
<protein>
    <recommendedName>
        <fullName evidence="9">Angiotensin-converting enzyme</fullName>
    </recommendedName>
</protein>
<sequence>MRLRVSCHSNVCKFLYFVSTLLQFQLYRALCRAAGQYDSEDFSRPLHKCDIYRSKEAGRILTQLMEKGSSLPWKEVLYQATGETRLDGSALREYFRPLEDWLRNENLRTQEYVGWLYDGDYCKQSIETAGLKVYGGFYNAAFTPKPATLTFALTAFCLTVKKFYLT</sequence>
<evidence type="ECO:0000256" key="4">
    <source>
        <dbReference type="ARBA" id="ARBA00023180"/>
    </source>
</evidence>
<accession>A0A8J6HDI0</accession>
<name>A0A8J6HDI0_TENMO</name>
<keyword evidence="4" id="KW-0325">Glycoprotein</keyword>
<dbReference type="PROSITE" id="PS52011">
    <property type="entry name" value="PEPTIDASE_M2"/>
    <property type="match status" value="1"/>
</dbReference>
<dbReference type="EMBL" id="JABDTM020026072">
    <property type="protein sequence ID" value="KAH0812412.1"/>
    <property type="molecule type" value="Genomic_DNA"/>
</dbReference>
<dbReference type="GO" id="GO:0008241">
    <property type="term" value="F:peptidyl-dipeptidase activity"/>
    <property type="evidence" value="ECO:0007669"/>
    <property type="project" value="InterPro"/>
</dbReference>
<evidence type="ECO:0000256" key="6">
    <source>
        <dbReference type="PROSITE-ProRule" id="PRU01355"/>
    </source>
</evidence>
<dbReference type="Pfam" id="PF01401">
    <property type="entry name" value="Peptidase_M2"/>
    <property type="match status" value="1"/>
</dbReference>
<comment type="caution">
    <text evidence="6">Lacks conserved residue(s) required for the propagation of feature annotation.</text>
</comment>
<evidence type="ECO:0000313" key="8">
    <source>
        <dbReference type="Proteomes" id="UP000719412"/>
    </source>
</evidence>
<evidence type="ECO:0000256" key="3">
    <source>
        <dbReference type="ARBA" id="ARBA00023157"/>
    </source>
</evidence>
<evidence type="ECO:0000313" key="7">
    <source>
        <dbReference type="EMBL" id="KAH0812412.1"/>
    </source>
</evidence>
<dbReference type="GO" id="GO:0005886">
    <property type="term" value="C:plasma membrane"/>
    <property type="evidence" value="ECO:0007669"/>
    <property type="project" value="TreeGrafter"/>
</dbReference>
<dbReference type="AlphaFoldDB" id="A0A8J6HDI0"/>
<dbReference type="PANTHER" id="PTHR10514">
    <property type="entry name" value="ANGIOTENSIN-CONVERTING ENZYME"/>
    <property type="match status" value="1"/>
</dbReference>
<comment type="caution">
    <text evidence="7">The sequence shown here is derived from an EMBL/GenBank/DDBJ whole genome shotgun (WGS) entry which is preliminary data.</text>
</comment>
<gene>
    <name evidence="7" type="ORF">GEV33_010381</name>
</gene>
<comment type="similarity">
    <text evidence="1 6">Belongs to the peptidase M2 family.</text>
</comment>
<dbReference type="SUPFAM" id="SSF55486">
    <property type="entry name" value="Metalloproteases ('zincins'), catalytic domain"/>
    <property type="match status" value="1"/>
</dbReference>
<evidence type="ECO:0000256" key="5">
    <source>
        <dbReference type="PIRSR" id="PIRSR601548-4"/>
    </source>
</evidence>
<reference evidence="7" key="1">
    <citation type="journal article" date="2020" name="J Insects Food Feed">
        <title>The yellow mealworm (Tenebrio molitor) genome: a resource for the emerging insects as food and feed industry.</title>
        <authorList>
            <person name="Eriksson T."/>
            <person name="Andere A."/>
            <person name="Kelstrup H."/>
            <person name="Emery V."/>
            <person name="Picard C."/>
        </authorList>
    </citation>
    <scope>NUCLEOTIDE SEQUENCE</scope>
    <source>
        <strain evidence="7">Stoneville</strain>
        <tissue evidence="7">Whole head</tissue>
    </source>
</reference>
<dbReference type="Proteomes" id="UP000719412">
    <property type="component" value="Unassembled WGS sequence"/>
</dbReference>
<organism evidence="7 8">
    <name type="scientific">Tenebrio molitor</name>
    <name type="common">Yellow mealworm beetle</name>
    <dbReference type="NCBI Taxonomy" id="7067"/>
    <lineage>
        <taxon>Eukaryota</taxon>
        <taxon>Metazoa</taxon>
        <taxon>Ecdysozoa</taxon>
        <taxon>Arthropoda</taxon>
        <taxon>Hexapoda</taxon>
        <taxon>Insecta</taxon>
        <taxon>Pterygota</taxon>
        <taxon>Neoptera</taxon>
        <taxon>Endopterygota</taxon>
        <taxon>Coleoptera</taxon>
        <taxon>Polyphaga</taxon>
        <taxon>Cucujiformia</taxon>
        <taxon>Tenebrionidae</taxon>
        <taxon>Tenebrio</taxon>
    </lineage>
</organism>
<dbReference type="GO" id="GO:0008237">
    <property type="term" value="F:metallopeptidase activity"/>
    <property type="evidence" value="ECO:0007669"/>
    <property type="project" value="InterPro"/>
</dbReference>
<keyword evidence="2" id="KW-0732">Signal</keyword>
<keyword evidence="8" id="KW-1185">Reference proteome</keyword>
<dbReference type="InterPro" id="IPR001548">
    <property type="entry name" value="Peptidase_M2"/>
</dbReference>
<evidence type="ECO:0008006" key="9">
    <source>
        <dbReference type="Google" id="ProtNLM"/>
    </source>
</evidence>
<dbReference type="GO" id="GO:0006508">
    <property type="term" value="P:proteolysis"/>
    <property type="evidence" value="ECO:0007669"/>
    <property type="project" value="InterPro"/>
</dbReference>
<dbReference type="PANTHER" id="PTHR10514:SF40">
    <property type="entry name" value="ANGIOTENSIN-CONVERTING ENZYME"/>
    <property type="match status" value="1"/>
</dbReference>
<proteinExistence type="inferred from homology"/>
<feature type="disulfide bond" evidence="5 6">
    <location>
        <begin position="31"/>
        <end position="49"/>
    </location>
</feature>
<reference evidence="7" key="2">
    <citation type="submission" date="2021-08" db="EMBL/GenBank/DDBJ databases">
        <authorList>
            <person name="Eriksson T."/>
        </authorList>
    </citation>
    <scope>NUCLEOTIDE SEQUENCE</scope>
    <source>
        <strain evidence="7">Stoneville</strain>
        <tissue evidence="7">Whole head</tissue>
    </source>
</reference>
<keyword evidence="3 5" id="KW-1015">Disulfide bond</keyword>
<evidence type="ECO:0000256" key="2">
    <source>
        <dbReference type="ARBA" id="ARBA00022729"/>
    </source>
</evidence>